<evidence type="ECO:0000256" key="4">
    <source>
        <dbReference type="ARBA" id="ARBA00022438"/>
    </source>
</evidence>
<dbReference type="PRINTS" id="PR00756">
    <property type="entry name" value="ALADIPTASE"/>
</dbReference>
<dbReference type="InterPro" id="IPR027268">
    <property type="entry name" value="Peptidase_M4/M1_CTD_sf"/>
</dbReference>
<dbReference type="Gene3D" id="2.60.40.1730">
    <property type="entry name" value="tricorn interacting facor f3 domain"/>
    <property type="match status" value="1"/>
</dbReference>
<dbReference type="SUPFAM" id="SSF63737">
    <property type="entry name" value="Leukotriene A4 hydrolase N-terminal domain"/>
    <property type="match status" value="1"/>
</dbReference>
<proteinExistence type="inferred from homology"/>
<evidence type="ECO:0000256" key="14">
    <source>
        <dbReference type="RuleBase" id="RU364040"/>
    </source>
</evidence>
<evidence type="ECO:0000256" key="3">
    <source>
        <dbReference type="ARBA" id="ARBA00010136"/>
    </source>
</evidence>
<feature type="binding site" evidence="13">
    <location>
        <position position="333"/>
    </location>
    <ligand>
        <name>Zn(2+)</name>
        <dbReference type="ChEBI" id="CHEBI:29105"/>
        <note>catalytic</note>
    </ligand>
</feature>
<evidence type="ECO:0000256" key="5">
    <source>
        <dbReference type="ARBA" id="ARBA00022490"/>
    </source>
</evidence>
<dbReference type="GO" id="GO:0016285">
    <property type="term" value="F:alanyl aminopeptidase activity"/>
    <property type="evidence" value="ECO:0007669"/>
    <property type="project" value="UniProtKB-EC"/>
</dbReference>
<gene>
    <name evidence="18" type="ORF">Ocin01_06840</name>
</gene>
<keyword evidence="8 14" id="KW-0378">Hydrolase</keyword>
<dbReference type="OrthoDB" id="275509at2759"/>
<evidence type="ECO:0000256" key="8">
    <source>
        <dbReference type="ARBA" id="ARBA00022801"/>
    </source>
</evidence>
<feature type="active site" description="Proton acceptor" evidence="12">
    <location>
        <position position="334"/>
    </location>
</feature>
<keyword evidence="4 14" id="KW-0031">Aminopeptidase</keyword>
<protein>
    <recommendedName>
        <fullName evidence="14">Aminopeptidase</fullName>
        <ecNumber evidence="14">3.4.11.-</ecNumber>
    </recommendedName>
</protein>
<dbReference type="Gene3D" id="2.60.40.1910">
    <property type="match status" value="1"/>
</dbReference>
<feature type="domain" description="Aminopeptidase N-like N-terminal" evidence="17">
    <location>
        <begin position="32"/>
        <end position="224"/>
    </location>
</feature>
<evidence type="ECO:0000313" key="18">
    <source>
        <dbReference type="EMBL" id="ODM99833.1"/>
    </source>
</evidence>
<evidence type="ECO:0000259" key="15">
    <source>
        <dbReference type="Pfam" id="PF01433"/>
    </source>
</evidence>
<dbReference type="AlphaFoldDB" id="A0A1D2N3J9"/>
<dbReference type="SUPFAM" id="SSF55486">
    <property type="entry name" value="Metalloproteases ('zincins'), catalytic domain"/>
    <property type="match status" value="1"/>
</dbReference>
<evidence type="ECO:0000256" key="9">
    <source>
        <dbReference type="ARBA" id="ARBA00022833"/>
    </source>
</evidence>
<dbReference type="GO" id="GO:0005737">
    <property type="term" value="C:cytoplasm"/>
    <property type="evidence" value="ECO:0007669"/>
    <property type="project" value="UniProtKB-SubCell"/>
</dbReference>
<dbReference type="EMBL" id="LJIJ01000252">
    <property type="protein sequence ID" value="ODM99833.1"/>
    <property type="molecule type" value="Genomic_DNA"/>
</dbReference>
<reference evidence="18 19" key="1">
    <citation type="journal article" date="2016" name="Genome Biol. Evol.">
        <title>Gene Family Evolution Reflects Adaptation to Soil Environmental Stressors in the Genome of the Collembolan Orchesella cincta.</title>
        <authorList>
            <person name="Faddeeva-Vakhrusheva A."/>
            <person name="Derks M.F."/>
            <person name="Anvar S.Y."/>
            <person name="Agamennone V."/>
            <person name="Suring W."/>
            <person name="Smit S."/>
            <person name="van Straalen N.M."/>
            <person name="Roelofs D."/>
        </authorList>
    </citation>
    <scope>NUCLEOTIDE SEQUENCE [LARGE SCALE GENOMIC DNA]</scope>
    <source>
        <tissue evidence="18">Mixed pool</tissue>
    </source>
</reference>
<dbReference type="GO" id="GO:0006508">
    <property type="term" value="P:proteolysis"/>
    <property type="evidence" value="ECO:0007669"/>
    <property type="project" value="UniProtKB-KW"/>
</dbReference>
<evidence type="ECO:0000256" key="10">
    <source>
        <dbReference type="ARBA" id="ARBA00023049"/>
    </source>
</evidence>
<name>A0A1D2N3J9_ORCCI</name>
<dbReference type="Pfam" id="PF17900">
    <property type="entry name" value="Peptidase_M1_N"/>
    <property type="match status" value="1"/>
</dbReference>
<dbReference type="GO" id="GO:0070006">
    <property type="term" value="F:metalloaminopeptidase activity"/>
    <property type="evidence" value="ECO:0007669"/>
    <property type="project" value="TreeGrafter"/>
</dbReference>
<keyword evidence="6 14" id="KW-0645">Protease</keyword>
<dbReference type="CDD" id="cd09601">
    <property type="entry name" value="M1_APN-Q_like"/>
    <property type="match status" value="1"/>
</dbReference>
<dbReference type="InterPro" id="IPR024571">
    <property type="entry name" value="ERAP1-like_C_dom"/>
</dbReference>
<feature type="domain" description="ERAP1-like C-terminal" evidence="16">
    <location>
        <begin position="561"/>
        <end position="874"/>
    </location>
</feature>
<comment type="caution">
    <text evidence="18">The sequence shown here is derived from an EMBL/GenBank/DDBJ whole genome shotgun (WGS) entry which is preliminary data.</text>
</comment>
<dbReference type="EC" id="3.4.11.-" evidence="14"/>
<keyword evidence="7 13" id="KW-0479">Metal-binding</keyword>
<evidence type="ECO:0000256" key="2">
    <source>
        <dbReference type="ARBA" id="ARBA00004609"/>
    </source>
</evidence>
<dbReference type="Pfam" id="PF11838">
    <property type="entry name" value="ERAP1_C"/>
    <property type="match status" value="1"/>
</dbReference>
<dbReference type="InterPro" id="IPR014782">
    <property type="entry name" value="Peptidase_M1_dom"/>
</dbReference>
<dbReference type="GO" id="GO:0005615">
    <property type="term" value="C:extracellular space"/>
    <property type="evidence" value="ECO:0007669"/>
    <property type="project" value="TreeGrafter"/>
</dbReference>
<comment type="cofactor">
    <cofactor evidence="13 14">
        <name>Zn(2+)</name>
        <dbReference type="ChEBI" id="CHEBI:29105"/>
    </cofactor>
    <text evidence="13 14">Binds 1 zinc ion per subunit.</text>
</comment>
<keyword evidence="19" id="KW-1185">Reference proteome</keyword>
<evidence type="ECO:0000256" key="6">
    <source>
        <dbReference type="ARBA" id="ARBA00022670"/>
    </source>
</evidence>
<dbReference type="GO" id="GO:0008270">
    <property type="term" value="F:zinc ion binding"/>
    <property type="evidence" value="ECO:0007669"/>
    <property type="project" value="UniProtKB-UniRule"/>
</dbReference>
<dbReference type="InterPro" id="IPR001930">
    <property type="entry name" value="Peptidase_M1"/>
</dbReference>
<dbReference type="Gene3D" id="1.10.390.10">
    <property type="entry name" value="Neutral Protease Domain 2"/>
    <property type="match status" value="1"/>
</dbReference>
<dbReference type="FunFam" id="2.60.40.1910:FF:000002">
    <property type="entry name" value="Aminopeptidase"/>
    <property type="match status" value="1"/>
</dbReference>
<dbReference type="Pfam" id="PF01433">
    <property type="entry name" value="Peptidase_M1"/>
    <property type="match status" value="1"/>
</dbReference>
<dbReference type="STRING" id="48709.A0A1D2N3J9"/>
<keyword evidence="5" id="KW-0963">Cytoplasm</keyword>
<evidence type="ECO:0000259" key="17">
    <source>
        <dbReference type="Pfam" id="PF17900"/>
    </source>
</evidence>
<evidence type="ECO:0000256" key="1">
    <source>
        <dbReference type="ARBA" id="ARBA00004496"/>
    </source>
</evidence>
<keyword evidence="10 14" id="KW-0482">Metalloprotease</keyword>
<keyword evidence="9 13" id="KW-0862">Zinc</keyword>
<dbReference type="InterPro" id="IPR045357">
    <property type="entry name" value="Aminopeptidase_N-like_N"/>
</dbReference>
<dbReference type="InterPro" id="IPR042097">
    <property type="entry name" value="Aminopeptidase_N-like_N_sf"/>
</dbReference>
<evidence type="ECO:0000256" key="11">
    <source>
        <dbReference type="ARBA" id="ARBA00052895"/>
    </source>
</evidence>
<dbReference type="PANTHER" id="PTHR11533:SF174">
    <property type="entry name" value="PUROMYCIN-SENSITIVE AMINOPEPTIDASE-RELATED"/>
    <property type="match status" value="1"/>
</dbReference>
<dbReference type="GO" id="GO:0043171">
    <property type="term" value="P:peptide catabolic process"/>
    <property type="evidence" value="ECO:0007669"/>
    <property type="project" value="TreeGrafter"/>
</dbReference>
<accession>A0A1D2N3J9</accession>
<dbReference type="GO" id="GO:0042277">
    <property type="term" value="F:peptide binding"/>
    <property type="evidence" value="ECO:0007669"/>
    <property type="project" value="TreeGrafter"/>
</dbReference>
<comment type="similarity">
    <text evidence="3 14">Belongs to the peptidase M1 family.</text>
</comment>
<evidence type="ECO:0000259" key="16">
    <source>
        <dbReference type="Pfam" id="PF11838"/>
    </source>
</evidence>
<evidence type="ECO:0000256" key="12">
    <source>
        <dbReference type="PIRSR" id="PIRSR634016-1"/>
    </source>
</evidence>
<evidence type="ECO:0000256" key="7">
    <source>
        <dbReference type="ARBA" id="ARBA00022723"/>
    </source>
</evidence>
<dbReference type="FunFam" id="1.10.390.10:FF:000006">
    <property type="entry name" value="Puromycin-sensitive aminopeptidase"/>
    <property type="match status" value="1"/>
</dbReference>
<feature type="domain" description="Peptidase M1 membrane alanine aminopeptidase" evidence="15">
    <location>
        <begin position="262"/>
        <end position="478"/>
    </location>
</feature>
<evidence type="ECO:0000313" key="19">
    <source>
        <dbReference type="Proteomes" id="UP000094527"/>
    </source>
</evidence>
<dbReference type="InterPro" id="IPR034016">
    <property type="entry name" value="M1_APN-typ"/>
</dbReference>
<sequence length="896" mass="103412">MKKGRGDSKKKPDTSAVHNPFRLVPPVVDHCILSFKPNFDDYTFEGSEIIKMDIVQNNTKEITINAVDLIITKAIWEEDVTLNRQEPSEIRFEEKGILKLVFEPSLVEQKGCLRLNFKGTVNDKKLAGFYIYNSAPHVVEDPETGLMVPAKKQLNMITEFDPCEARRCFPSWDDPAVKMRYDIIVVVPKGSTVLGSTLVKATYPHRRDPSLEIAEFKTTPRLCTHALGFAIGTYEYLERKTNDNEMLIRVYTPPGKKEDGEFALSLACSAIPFFTEYFGASLEAQKLDLVAIPDFINQPIECWGLIFIRSSDVIVEPVTALLDLMWISLILCHEITKQWFGNLVTFEWWTHQWLKEGFASFAKYIFVNQMFPEMEVWTHFVTHIFQKALKIDALRFSHQIEVPVASVSEIEESVDEICLRKAPALLRMVHRFIGDVDFRHGLKLYLERYRFGNATTADFWKCLQEASSKPIVSVMSSWTLFKGYPVITVTAKQEGKNRILKLNQDRFLYDQSSRELKGQGQSWIIPITFSTRHFPLSSVLDVVMDSKTMNVTINDVGKTDWIKINPGSVGYFRVRYPHEMFSLLVYAIRERSLPPLDRLNILDDSFAFLLAGSGSTIEVLTLLEAFVEEDDYSVWTTISNIFDKFVHVFDHVGKAESFQHFGRYLFGNIYSKLGWIGSDDESIQRKLLRSLIIRMMSKFNNPEVVAQCRLLFEAQHSEDSNPIPVDLRFTVYKTVVMYGDESTVKRFMRLYRDCDSPEERDKMAHALGSSRSPQQLQNVLEFAISDDVRRAHTIFILTSMSKTKIGREMAWAFFKENFAIFRNRYGPHQASTLLYALLEDWVTEEKITEIQEFFKNNPFPGTEWALQQIIESIKLNESWLRREKNLTALQDYLESM</sequence>
<dbReference type="Proteomes" id="UP000094527">
    <property type="component" value="Unassembled WGS sequence"/>
</dbReference>
<dbReference type="InterPro" id="IPR050344">
    <property type="entry name" value="Peptidase_M1_aminopeptidases"/>
</dbReference>
<evidence type="ECO:0000256" key="13">
    <source>
        <dbReference type="PIRSR" id="PIRSR634016-3"/>
    </source>
</evidence>
<feature type="binding site" evidence="13">
    <location>
        <position position="356"/>
    </location>
    <ligand>
        <name>Zn(2+)</name>
        <dbReference type="ChEBI" id="CHEBI:29105"/>
        <note>catalytic</note>
    </ligand>
</feature>
<dbReference type="GO" id="GO:0005886">
    <property type="term" value="C:plasma membrane"/>
    <property type="evidence" value="ECO:0007669"/>
    <property type="project" value="UniProtKB-SubCell"/>
</dbReference>
<organism evidence="18 19">
    <name type="scientific">Orchesella cincta</name>
    <name type="common">Springtail</name>
    <name type="synonym">Podura cincta</name>
    <dbReference type="NCBI Taxonomy" id="48709"/>
    <lineage>
        <taxon>Eukaryota</taxon>
        <taxon>Metazoa</taxon>
        <taxon>Ecdysozoa</taxon>
        <taxon>Arthropoda</taxon>
        <taxon>Hexapoda</taxon>
        <taxon>Collembola</taxon>
        <taxon>Entomobryomorpha</taxon>
        <taxon>Entomobryoidea</taxon>
        <taxon>Orchesellidae</taxon>
        <taxon>Orchesellinae</taxon>
        <taxon>Orchesella</taxon>
    </lineage>
</organism>
<dbReference type="Gene3D" id="1.25.50.20">
    <property type="match status" value="1"/>
</dbReference>
<comment type="catalytic activity">
    <reaction evidence="11">
        <text>Release of an N-terminal amino acid, preferentially alanine, from a wide range of peptides, amides and arylamides.</text>
        <dbReference type="EC" id="3.4.11.14"/>
    </reaction>
</comment>
<dbReference type="OMA" id="YCAMERD"/>
<dbReference type="PANTHER" id="PTHR11533">
    <property type="entry name" value="PROTEASE M1 ZINC METALLOPROTEASE"/>
    <property type="match status" value="1"/>
</dbReference>
<comment type="subcellular location">
    <subcellularLocation>
        <location evidence="2">Cell membrane</location>
        <topology evidence="2">Lipid-anchor</topology>
        <topology evidence="2">GPI-anchor</topology>
    </subcellularLocation>
    <subcellularLocation>
        <location evidence="1">Cytoplasm</location>
    </subcellularLocation>
</comment>